<evidence type="ECO:0000313" key="3">
    <source>
        <dbReference type="EMBL" id="MDA0164170.1"/>
    </source>
</evidence>
<evidence type="ECO:0000256" key="2">
    <source>
        <dbReference type="ARBA" id="ARBA00022679"/>
    </source>
</evidence>
<dbReference type="InterPro" id="IPR044855">
    <property type="entry name" value="CoA-Trfase_III_dom3_sf"/>
</dbReference>
<dbReference type="InterPro" id="IPR023606">
    <property type="entry name" value="CoA-Trfase_III_dom_1_sf"/>
</dbReference>
<dbReference type="GO" id="GO:0016740">
    <property type="term" value="F:transferase activity"/>
    <property type="evidence" value="ECO:0007669"/>
    <property type="project" value="UniProtKB-KW"/>
</dbReference>
<dbReference type="Gene3D" id="3.30.1540.10">
    <property type="entry name" value="formyl-coa transferase, domain 3"/>
    <property type="match status" value="1"/>
</dbReference>
<dbReference type="EMBL" id="JAPDOD010000031">
    <property type="protein sequence ID" value="MDA0164170.1"/>
    <property type="molecule type" value="Genomic_DNA"/>
</dbReference>
<comment type="similarity">
    <text evidence="1">Belongs to the CoA-transferase III family.</text>
</comment>
<protein>
    <submittedName>
        <fullName evidence="3">CoA transferase</fullName>
    </submittedName>
</protein>
<dbReference type="InterPro" id="IPR050509">
    <property type="entry name" value="CoA-transferase_III"/>
</dbReference>
<dbReference type="PANTHER" id="PTHR48228">
    <property type="entry name" value="SUCCINYL-COA--D-CITRAMALATE COA-TRANSFERASE"/>
    <property type="match status" value="1"/>
</dbReference>
<dbReference type="Proteomes" id="UP001149140">
    <property type="component" value="Unassembled WGS sequence"/>
</dbReference>
<keyword evidence="2 3" id="KW-0808">Transferase</keyword>
<comment type="caution">
    <text evidence="3">The sequence shown here is derived from an EMBL/GenBank/DDBJ whole genome shotgun (WGS) entry which is preliminary data.</text>
</comment>
<dbReference type="Gene3D" id="3.40.50.10540">
    <property type="entry name" value="Crotonobetainyl-coa:carnitine coa-transferase, domain 1"/>
    <property type="match status" value="1"/>
</dbReference>
<sequence length="397" mass="43307">MAEPLSGLRAIEFGQLLAGPFTGTLLGDFGADVIKIEAPGVGDAMRDWGRLRHNDRSLWWSILARNKRSVSLNLREPEGQRIALELAASADIVLENFRPGTMEKWGLGPEDVHARNPRAIYARVSGYGQTGRYAHRPGFASAGEALSGLRYINGYPGQAPPRAGISFGDTLAAQSAFQGILLALYARERGEEGQVVDAGIVDACFAMSESSTLEYEKTGFIREPTGPRLPRIAPSNVYLSSDKKWVVIAANHDTLWRRLAKIMGQPELGEDARFADHHARGEHEDLLDEIIGAFAAQHTAEELDEIVNAGGVVCSPVYTAKDVFEDPYFRERELLVEHEDEVHGHVTVPGIVPKLSRTPGSIRQPARWTVGADTDAVLEELGVDAAERKRLADAGVI</sequence>
<evidence type="ECO:0000313" key="4">
    <source>
        <dbReference type="Proteomes" id="UP001149140"/>
    </source>
</evidence>
<dbReference type="SUPFAM" id="SSF89796">
    <property type="entry name" value="CoA-transferase family III (CaiB/BaiF)"/>
    <property type="match status" value="1"/>
</dbReference>
<dbReference type="PANTHER" id="PTHR48228:SF6">
    <property type="entry name" value="L-CARNITINE COA-TRANSFERASE"/>
    <property type="match status" value="1"/>
</dbReference>
<evidence type="ECO:0000256" key="1">
    <source>
        <dbReference type="ARBA" id="ARBA00008383"/>
    </source>
</evidence>
<organism evidence="3 4">
    <name type="scientific">Solirubrobacter ginsenosidimutans</name>
    <dbReference type="NCBI Taxonomy" id="490573"/>
    <lineage>
        <taxon>Bacteria</taxon>
        <taxon>Bacillati</taxon>
        <taxon>Actinomycetota</taxon>
        <taxon>Thermoleophilia</taxon>
        <taxon>Solirubrobacterales</taxon>
        <taxon>Solirubrobacteraceae</taxon>
        <taxon>Solirubrobacter</taxon>
    </lineage>
</organism>
<accession>A0A9X3MWT3</accession>
<dbReference type="InterPro" id="IPR003673">
    <property type="entry name" value="CoA-Trfase_fam_III"/>
</dbReference>
<dbReference type="AlphaFoldDB" id="A0A9X3MWT3"/>
<dbReference type="Pfam" id="PF02515">
    <property type="entry name" value="CoA_transf_3"/>
    <property type="match status" value="1"/>
</dbReference>
<gene>
    <name evidence="3" type="ORF">OM076_28105</name>
</gene>
<keyword evidence="4" id="KW-1185">Reference proteome</keyword>
<name>A0A9X3MWT3_9ACTN</name>
<proteinExistence type="inferred from homology"/>
<dbReference type="RefSeq" id="WP_270043420.1">
    <property type="nucleotide sequence ID" value="NZ_JAPDOD010000031.1"/>
</dbReference>
<reference evidence="3" key="1">
    <citation type="submission" date="2022-10" db="EMBL/GenBank/DDBJ databases">
        <title>The WGS of Solirubrobacter ginsenosidimutans DSM 21036.</title>
        <authorList>
            <person name="Jiang Z."/>
        </authorList>
    </citation>
    <scope>NUCLEOTIDE SEQUENCE</scope>
    <source>
        <strain evidence="3">DSM 21036</strain>
    </source>
</reference>